<dbReference type="eggNOG" id="ENOG502Z9XS">
    <property type="taxonomic scope" value="Bacteria"/>
</dbReference>
<comment type="caution">
    <text evidence="2">The sequence shown here is derived from an EMBL/GenBank/DDBJ whole genome shotgun (WGS) entry which is preliminary data.</text>
</comment>
<dbReference type="GeneID" id="78373834"/>
<dbReference type="EMBL" id="JXUW01000044">
    <property type="protein sequence ID" value="KJE75392.1"/>
    <property type="molecule type" value="Genomic_DNA"/>
</dbReference>
<protein>
    <recommendedName>
        <fullName evidence="1">Abortive infection protein-like C-terminal domain-containing protein</fullName>
    </recommendedName>
</protein>
<dbReference type="OrthoDB" id="5139861at2"/>
<organism evidence="2 3">
    <name type="scientific">Ferrimicrobium acidiphilum DSM 19497</name>
    <dbReference type="NCBI Taxonomy" id="1121877"/>
    <lineage>
        <taxon>Bacteria</taxon>
        <taxon>Bacillati</taxon>
        <taxon>Actinomycetota</taxon>
        <taxon>Acidimicrobiia</taxon>
        <taxon>Acidimicrobiales</taxon>
        <taxon>Acidimicrobiaceae</taxon>
        <taxon>Ferrimicrobium</taxon>
    </lineage>
</organism>
<feature type="domain" description="Abortive infection protein-like C-terminal" evidence="1">
    <location>
        <begin position="180"/>
        <end position="261"/>
    </location>
</feature>
<accession>A0A0D8FT14</accession>
<dbReference type="InterPro" id="IPR026001">
    <property type="entry name" value="Abi-like_C"/>
</dbReference>
<sequence length="277" mass="30789">MTEPQELVSRRIRREFQEHLVSWTLRDIRGFFDDEGFTPGPEVPGVKGERRGLVASYYTEIDWRSPSQVRRFLNVIQTVLMNTHSDFREKLTNTLRLDGYSVEDDFRIHGGPLDKTKAAELPVAALSDPSAIWEHMQRINDAMDRDPAAAISGAKALIESTTKLVLDELGREYDPKADIPELVKLAQTALRLHPSQVAPSAKGAATTIRILSNLSQLAIGVAELRNEYGADHGRSAPIVGLGHRQVHLAVGAARVYCQLLLETLGDPKAPWRVKPES</sequence>
<dbReference type="Pfam" id="PF14355">
    <property type="entry name" value="Abi_C"/>
    <property type="match status" value="1"/>
</dbReference>
<dbReference type="RefSeq" id="WP_052566519.1">
    <property type="nucleotide sequence ID" value="NZ_JQKF01000051.1"/>
</dbReference>
<reference evidence="2 3" key="1">
    <citation type="submission" date="2015-01" db="EMBL/GenBank/DDBJ databases">
        <title>Draft genome of the acidophilic iron oxidizer Ferrimicrobium acidiphilum strain T23.</title>
        <authorList>
            <person name="Poehlein A."/>
            <person name="Eisen S."/>
            <person name="Schloemann M."/>
            <person name="Johnson B.D."/>
            <person name="Daniel R."/>
            <person name="Muehling M."/>
        </authorList>
    </citation>
    <scope>NUCLEOTIDE SEQUENCE [LARGE SCALE GENOMIC DNA]</scope>
    <source>
        <strain evidence="2 3">T23</strain>
    </source>
</reference>
<gene>
    <name evidence="2" type="ORF">FEAC_28650</name>
</gene>
<dbReference type="Proteomes" id="UP000032336">
    <property type="component" value="Unassembled WGS sequence"/>
</dbReference>
<name>A0A0D8FT14_9ACTN</name>
<proteinExistence type="predicted"/>
<dbReference type="STRING" id="1121877.FEAC_28650"/>
<evidence type="ECO:0000313" key="2">
    <source>
        <dbReference type="EMBL" id="KJE75392.1"/>
    </source>
</evidence>
<dbReference type="AlphaFoldDB" id="A0A0D8FT14"/>
<keyword evidence="3" id="KW-1185">Reference proteome</keyword>
<evidence type="ECO:0000259" key="1">
    <source>
        <dbReference type="Pfam" id="PF14355"/>
    </source>
</evidence>
<evidence type="ECO:0000313" key="3">
    <source>
        <dbReference type="Proteomes" id="UP000032336"/>
    </source>
</evidence>